<evidence type="ECO:0000256" key="2">
    <source>
        <dbReference type="ARBA" id="ARBA00022692"/>
    </source>
</evidence>
<feature type="domain" description="Receptor ligand binding region" evidence="5">
    <location>
        <begin position="2"/>
        <end position="89"/>
    </location>
</feature>
<dbReference type="InterPro" id="IPR028082">
    <property type="entry name" value="Peripla_BP_I"/>
</dbReference>
<accession>A0A094LDQ9</accession>
<gene>
    <name evidence="6" type="ORF">N338_06852</name>
</gene>
<dbReference type="InterPro" id="IPR052612">
    <property type="entry name" value="ANP_Clearance_Receptor"/>
</dbReference>
<evidence type="ECO:0000256" key="1">
    <source>
        <dbReference type="ARBA" id="ARBA00004370"/>
    </source>
</evidence>
<dbReference type="PANTHER" id="PTHR44755:SF8">
    <property type="entry name" value="RECEPTOR LIGAND BINDING REGION DOMAIN-CONTAINING PROTEIN"/>
    <property type="match status" value="1"/>
</dbReference>
<dbReference type="InterPro" id="IPR001828">
    <property type="entry name" value="ANF_lig-bd_rcpt"/>
</dbReference>
<dbReference type="Gene3D" id="3.40.50.2300">
    <property type="match status" value="1"/>
</dbReference>
<dbReference type="AlphaFoldDB" id="A0A094LDQ9"/>
<evidence type="ECO:0000256" key="4">
    <source>
        <dbReference type="ARBA" id="ARBA00023136"/>
    </source>
</evidence>
<feature type="non-terminal residue" evidence="6">
    <location>
        <position position="140"/>
    </location>
</feature>
<dbReference type="Pfam" id="PF01094">
    <property type="entry name" value="ANF_receptor"/>
    <property type="match status" value="1"/>
</dbReference>
<organism evidence="6 7">
    <name type="scientific">Podiceps cristatus</name>
    <name type="common">Great crested grebe</name>
    <dbReference type="NCBI Taxonomy" id="345573"/>
    <lineage>
        <taxon>Eukaryota</taxon>
        <taxon>Metazoa</taxon>
        <taxon>Chordata</taxon>
        <taxon>Craniata</taxon>
        <taxon>Vertebrata</taxon>
        <taxon>Euteleostomi</taxon>
        <taxon>Archelosauria</taxon>
        <taxon>Archosauria</taxon>
        <taxon>Dinosauria</taxon>
        <taxon>Saurischia</taxon>
        <taxon>Theropoda</taxon>
        <taxon>Coelurosauria</taxon>
        <taxon>Aves</taxon>
        <taxon>Neognathae</taxon>
        <taxon>Neoaves</taxon>
        <taxon>Mirandornithes</taxon>
        <taxon>Podicipediformes</taxon>
        <taxon>Podicipedidae</taxon>
        <taxon>Podiceps</taxon>
    </lineage>
</organism>
<reference evidence="6 7" key="1">
    <citation type="submission" date="2014-04" db="EMBL/GenBank/DDBJ databases">
        <title>Genome evolution of avian class.</title>
        <authorList>
            <person name="Zhang G."/>
            <person name="Li C."/>
        </authorList>
    </citation>
    <scope>NUCLEOTIDE SEQUENCE [LARGE SCALE GENOMIC DNA]</scope>
    <source>
        <strain evidence="6">BGI_N338</strain>
    </source>
</reference>
<protein>
    <submittedName>
        <fullName evidence="6">Atrial natriuretic peptide receptor 2</fullName>
    </submittedName>
</protein>
<proteinExistence type="predicted"/>
<dbReference type="OrthoDB" id="9396993at2759"/>
<dbReference type="PANTHER" id="PTHR44755">
    <property type="entry name" value="NATRIURETIC PEPTIDE RECEPTOR 3-RELATED"/>
    <property type="match status" value="1"/>
</dbReference>
<dbReference type="GO" id="GO:0016020">
    <property type="term" value="C:membrane"/>
    <property type="evidence" value="ECO:0007669"/>
    <property type="project" value="UniProtKB-SubCell"/>
</dbReference>
<dbReference type="FunFam" id="3.40.50.2300:FF:000101">
    <property type="entry name" value="Guanylate cyclase"/>
    <property type="match status" value="1"/>
</dbReference>
<keyword evidence="2" id="KW-0812">Transmembrane</keyword>
<dbReference type="Proteomes" id="UP000053854">
    <property type="component" value="Unassembled WGS sequence"/>
</dbReference>
<dbReference type="GO" id="GO:0017046">
    <property type="term" value="F:peptide hormone binding"/>
    <property type="evidence" value="ECO:0007669"/>
    <property type="project" value="TreeGrafter"/>
</dbReference>
<name>A0A094LDQ9_PODCR</name>
<dbReference type="GO" id="GO:0007165">
    <property type="term" value="P:signal transduction"/>
    <property type="evidence" value="ECO:0007669"/>
    <property type="project" value="TreeGrafter"/>
</dbReference>
<sequence length="140" mass="16001">LQMVLVITYYEPQNPEYQHFQTQLILRAKQKFGVQLNYSLMNLVAGCFYDGMLLYAMVLNETLQEGGSKKNTTHIIEKMRDRKFQGNGGTGAAGLQRWWNLVVGHYSGVEKQIRWLGRPIPWVKGAPPLDNPPCVFDVDD</sequence>
<keyword evidence="3" id="KW-1133">Transmembrane helix</keyword>
<keyword evidence="6" id="KW-0675">Receptor</keyword>
<evidence type="ECO:0000259" key="5">
    <source>
        <dbReference type="Pfam" id="PF01094"/>
    </source>
</evidence>
<keyword evidence="4" id="KW-0472">Membrane</keyword>
<evidence type="ECO:0000256" key="3">
    <source>
        <dbReference type="ARBA" id="ARBA00022989"/>
    </source>
</evidence>
<dbReference type="SUPFAM" id="SSF53822">
    <property type="entry name" value="Periplasmic binding protein-like I"/>
    <property type="match status" value="1"/>
</dbReference>
<dbReference type="GO" id="GO:0038023">
    <property type="term" value="F:signaling receptor activity"/>
    <property type="evidence" value="ECO:0007669"/>
    <property type="project" value="TreeGrafter"/>
</dbReference>
<evidence type="ECO:0000313" key="6">
    <source>
        <dbReference type="EMBL" id="KFZ67557.1"/>
    </source>
</evidence>
<feature type="non-terminal residue" evidence="6">
    <location>
        <position position="1"/>
    </location>
</feature>
<dbReference type="EMBL" id="KL280875">
    <property type="protein sequence ID" value="KFZ67557.1"/>
    <property type="molecule type" value="Genomic_DNA"/>
</dbReference>
<comment type="subcellular location">
    <subcellularLocation>
        <location evidence="1">Membrane</location>
    </subcellularLocation>
</comment>
<keyword evidence="7" id="KW-1185">Reference proteome</keyword>
<evidence type="ECO:0000313" key="7">
    <source>
        <dbReference type="Proteomes" id="UP000053854"/>
    </source>
</evidence>